<reference evidence="1 2" key="1">
    <citation type="journal article" date="2019" name="Int. J. Syst. Evol. Microbiol.">
        <title>The Global Catalogue of Microorganisms (GCM) 10K type strain sequencing project: providing services to taxonomists for standard genome sequencing and annotation.</title>
        <authorList>
            <consortium name="The Broad Institute Genomics Platform"/>
            <consortium name="The Broad Institute Genome Sequencing Center for Infectious Disease"/>
            <person name="Wu L."/>
            <person name="Ma J."/>
        </authorList>
    </citation>
    <scope>NUCLEOTIDE SEQUENCE [LARGE SCALE GENOMIC DNA]</scope>
    <source>
        <strain evidence="1 2">JCM 10425</strain>
    </source>
</reference>
<dbReference type="Proteomes" id="UP001500967">
    <property type="component" value="Unassembled WGS sequence"/>
</dbReference>
<name>A0ABN0TIT5_9ACTN</name>
<organism evidence="1 2">
    <name type="scientific">Cryptosporangium japonicum</name>
    <dbReference type="NCBI Taxonomy" id="80872"/>
    <lineage>
        <taxon>Bacteria</taxon>
        <taxon>Bacillati</taxon>
        <taxon>Actinomycetota</taxon>
        <taxon>Actinomycetes</taxon>
        <taxon>Cryptosporangiales</taxon>
        <taxon>Cryptosporangiaceae</taxon>
        <taxon>Cryptosporangium</taxon>
    </lineage>
</organism>
<evidence type="ECO:0000313" key="1">
    <source>
        <dbReference type="EMBL" id="GAA0222763.1"/>
    </source>
</evidence>
<keyword evidence="2" id="KW-1185">Reference proteome</keyword>
<comment type="caution">
    <text evidence="1">The sequence shown here is derived from an EMBL/GenBank/DDBJ whole genome shotgun (WGS) entry which is preliminary data.</text>
</comment>
<sequence length="43" mass="4895">MLRLMSDYFCGFPVWDDLGLTTSPEALGVSTQLAARLYVWQEL</sequence>
<evidence type="ECO:0000313" key="2">
    <source>
        <dbReference type="Proteomes" id="UP001500967"/>
    </source>
</evidence>
<proteinExistence type="predicted"/>
<dbReference type="EMBL" id="BAAAGX010000003">
    <property type="protein sequence ID" value="GAA0222763.1"/>
    <property type="molecule type" value="Genomic_DNA"/>
</dbReference>
<accession>A0ABN0TIT5</accession>
<gene>
    <name evidence="1" type="ORF">GCM10009539_04960</name>
</gene>
<protein>
    <submittedName>
        <fullName evidence="1">Uncharacterized protein</fullName>
    </submittedName>
</protein>